<accession>A0A2U1NBG3</accession>
<keyword evidence="8 14" id="KW-0547">Nucleotide-binding</keyword>
<dbReference type="PROSITE" id="PS50011">
    <property type="entry name" value="PROTEIN_KINASE_DOM"/>
    <property type="match status" value="1"/>
</dbReference>
<dbReference type="Pfam" id="PF00069">
    <property type="entry name" value="Pkinase"/>
    <property type="match status" value="1"/>
</dbReference>
<dbReference type="FunFam" id="3.30.200.20:FF:000538">
    <property type="entry name" value="Putative Casein kinase I"/>
    <property type="match status" value="1"/>
</dbReference>
<keyword evidence="11" id="KW-0560">Oxidoreductase</keyword>
<dbReference type="PANTHER" id="PTHR11909">
    <property type="entry name" value="CASEIN KINASE-RELATED"/>
    <property type="match status" value="1"/>
</dbReference>
<evidence type="ECO:0000256" key="14">
    <source>
        <dbReference type="PROSITE-ProRule" id="PRU10141"/>
    </source>
</evidence>
<feature type="compositionally biased region" description="Polar residues" evidence="15">
    <location>
        <begin position="337"/>
        <end position="367"/>
    </location>
</feature>
<dbReference type="Gene3D" id="1.10.630.10">
    <property type="entry name" value="Cytochrome P450"/>
    <property type="match status" value="2"/>
</dbReference>
<evidence type="ECO:0000256" key="12">
    <source>
        <dbReference type="ARBA" id="ARBA00024949"/>
    </source>
</evidence>
<proteinExistence type="inferred from homology"/>
<evidence type="ECO:0000313" key="18">
    <source>
        <dbReference type="Proteomes" id="UP000245207"/>
    </source>
</evidence>
<dbReference type="InterPro" id="IPR011009">
    <property type="entry name" value="Kinase-like_dom_sf"/>
</dbReference>
<dbReference type="Gene3D" id="1.10.510.10">
    <property type="entry name" value="Transferase(Phosphotransferase) domain 1"/>
    <property type="match status" value="1"/>
</dbReference>
<comment type="similarity">
    <text evidence="2">Belongs to the protein kinase superfamily. CK1 Ser/Thr protein kinase family. Casein kinase I subfamily.</text>
</comment>
<dbReference type="InterPro" id="IPR002401">
    <property type="entry name" value="Cyt_P450_E_grp-I"/>
</dbReference>
<evidence type="ECO:0000256" key="13">
    <source>
        <dbReference type="PIRSR" id="PIRSR602401-1"/>
    </source>
</evidence>
<comment type="caution">
    <text evidence="17">The sequence shown here is derived from an EMBL/GenBank/DDBJ whole genome shotgun (WGS) entry which is preliminary data.</text>
</comment>
<dbReference type="GO" id="GO:0020037">
    <property type="term" value="F:heme binding"/>
    <property type="evidence" value="ECO:0007669"/>
    <property type="project" value="InterPro"/>
</dbReference>
<evidence type="ECO:0000256" key="3">
    <source>
        <dbReference type="ARBA" id="ARBA00011245"/>
    </source>
</evidence>
<keyword evidence="6" id="KW-0723">Serine/threonine-protein kinase</keyword>
<evidence type="ECO:0000256" key="4">
    <source>
        <dbReference type="ARBA" id="ARBA00012513"/>
    </source>
</evidence>
<dbReference type="PROSITE" id="PS00086">
    <property type="entry name" value="CYTOCHROME_P450"/>
    <property type="match status" value="1"/>
</dbReference>
<evidence type="ECO:0000313" key="17">
    <source>
        <dbReference type="EMBL" id="PWA70839.1"/>
    </source>
</evidence>
<keyword evidence="18" id="KW-1185">Reference proteome</keyword>
<dbReference type="FunFam" id="1.10.510.10:FF:000134">
    <property type="entry name" value="Casein kinase I isoform delta-like"/>
    <property type="match status" value="1"/>
</dbReference>
<name>A0A2U1NBG3_ARTAN</name>
<feature type="binding site" evidence="14">
    <location>
        <position position="38"/>
    </location>
    <ligand>
        <name>ATP</name>
        <dbReference type="ChEBI" id="CHEBI:30616"/>
    </ligand>
</feature>
<keyword evidence="7" id="KW-0808">Transferase</keyword>
<evidence type="ECO:0000256" key="9">
    <source>
        <dbReference type="ARBA" id="ARBA00022777"/>
    </source>
</evidence>
<comment type="subcellular location">
    <subcellularLocation>
        <location evidence="1">Cytoplasm</location>
    </subcellularLocation>
</comment>
<dbReference type="PRINTS" id="PR00463">
    <property type="entry name" value="EP450I"/>
</dbReference>
<dbReference type="GO" id="GO:0005737">
    <property type="term" value="C:cytoplasm"/>
    <property type="evidence" value="ECO:0007669"/>
    <property type="project" value="UniProtKB-SubCell"/>
</dbReference>
<dbReference type="InterPro" id="IPR017972">
    <property type="entry name" value="Cyt_P450_CS"/>
</dbReference>
<evidence type="ECO:0000256" key="6">
    <source>
        <dbReference type="ARBA" id="ARBA00022527"/>
    </source>
</evidence>
<dbReference type="GO" id="GO:0004497">
    <property type="term" value="F:monooxygenase activity"/>
    <property type="evidence" value="ECO:0007669"/>
    <property type="project" value="InterPro"/>
</dbReference>
<dbReference type="EC" id="2.7.11.1" evidence="4"/>
<dbReference type="CDD" id="cd14125">
    <property type="entry name" value="STKc_CK1_delta_epsilon"/>
    <property type="match status" value="1"/>
</dbReference>
<organism evidence="17 18">
    <name type="scientific">Artemisia annua</name>
    <name type="common">Sweet wormwood</name>
    <dbReference type="NCBI Taxonomy" id="35608"/>
    <lineage>
        <taxon>Eukaryota</taxon>
        <taxon>Viridiplantae</taxon>
        <taxon>Streptophyta</taxon>
        <taxon>Embryophyta</taxon>
        <taxon>Tracheophyta</taxon>
        <taxon>Spermatophyta</taxon>
        <taxon>Magnoliopsida</taxon>
        <taxon>eudicotyledons</taxon>
        <taxon>Gunneridae</taxon>
        <taxon>Pentapetalae</taxon>
        <taxon>asterids</taxon>
        <taxon>campanulids</taxon>
        <taxon>Asterales</taxon>
        <taxon>Asteraceae</taxon>
        <taxon>Asteroideae</taxon>
        <taxon>Anthemideae</taxon>
        <taxon>Artemisiinae</taxon>
        <taxon>Artemisia</taxon>
    </lineage>
</organism>
<evidence type="ECO:0000256" key="8">
    <source>
        <dbReference type="ARBA" id="ARBA00022741"/>
    </source>
</evidence>
<dbReference type="AlphaFoldDB" id="A0A2U1NBG3"/>
<keyword evidence="13" id="KW-0408">Iron</keyword>
<keyword evidence="5" id="KW-0963">Cytoplasm</keyword>
<dbReference type="GO" id="GO:0005506">
    <property type="term" value="F:iron ion binding"/>
    <property type="evidence" value="ECO:0007669"/>
    <property type="project" value="InterPro"/>
</dbReference>
<evidence type="ECO:0000259" key="16">
    <source>
        <dbReference type="PROSITE" id="PS50011"/>
    </source>
</evidence>
<feature type="compositionally biased region" description="Low complexity" evidence="15">
    <location>
        <begin position="465"/>
        <end position="492"/>
    </location>
</feature>
<protein>
    <recommendedName>
        <fullName evidence="4">non-specific serine/threonine protein kinase</fullName>
        <ecNumber evidence="4">2.7.11.1</ecNumber>
    </recommendedName>
</protein>
<dbReference type="EMBL" id="PKPP01003173">
    <property type="protein sequence ID" value="PWA70839.1"/>
    <property type="molecule type" value="Genomic_DNA"/>
</dbReference>
<feature type="region of interest" description="Disordered" evidence="15">
    <location>
        <begin position="332"/>
        <end position="370"/>
    </location>
</feature>
<dbReference type="GO" id="GO:0005524">
    <property type="term" value="F:ATP binding"/>
    <property type="evidence" value="ECO:0007669"/>
    <property type="project" value="UniProtKB-UniRule"/>
</dbReference>
<dbReference type="GO" id="GO:0004674">
    <property type="term" value="F:protein serine/threonine kinase activity"/>
    <property type="evidence" value="ECO:0007669"/>
    <property type="project" value="UniProtKB-KW"/>
</dbReference>
<dbReference type="Proteomes" id="UP000245207">
    <property type="component" value="Unassembled WGS sequence"/>
</dbReference>
<evidence type="ECO:0000256" key="15">
    <source>
        <dbReference type="SAM" id="MobiDB-lite"/>
    </source>
</evidence>
<dbReference type="SUPFAM" id="SSF56112">
    <property type="entry name" value="Protein kinase-like (PK-like)"/>
    <property type="match status" value="1"/>
</dbReference>
<feature type="domain" description="Protein kinase" evidence="16">
    <location>
        <begin position="9"/>
        <end position="278"/>
    </location>
</feature>
<dbReference type="InterPro" id="IPR036396">
    <property type="entry name" value="Cyt_P450_sf"/>
</dbReference>
<dbReference type="InterPro" id="IPR008271">
    <property type="entry name" value="Ser/Thr_kinase_AS"/>
</dbReference>
<keyword evidence="13" id="KW-0479">Metal-binding</keyword>
<sequence length="984" mass="110392">MEPRVGNKFRLGRKIGSGSFGEIYLGTNVQTNEEVAIKLENIKTKHPQLLYESKLYKILQGGTGIPNVRWFGVEGDYNVLVLDLLGPSLEDLFNFCSRKLSLKTVLMLADQMINRVEFIHCKSFLHRDIKPDNFLMGLGRRANQVYAIDFGLAKKYRDSSTHQHIPYRENKNLTGTARYASMNTHLGIEQSRRDDLESLGYVLMYFLRGSLPWQGLKAGNKKQKYEKISEKKVSTSIESLCRGYPTEFASYFHYCRSLRFDDKPDYAYLKRIFRDLFIREGFQFDYIFDWTILKYQQSQLANPPSRGLGAGAGTSSGIPPVAANLNRLSGAEEGRTSGWSSANPSRTRTSGMPFNSGALSRQKNPASSDPALSREFDYIFDWTILKYQQSQLANPPSRGLGAGAGTSSGIPPVAANLNRLSGAEEGRTSGWSSANPSRTRTSGMPFNSGALSRQKNPASSDPALSRELSSSHILQSSGSSRRPGVSSSRDPVTASNEPEASYGRTTDASPSTLRRVTSTGQRSSPVNHSRRTVKKQLPGPSFLYSTFLLLTNSILDFEPILIKLKATHGPLISLSIGFRPSVFVGSHALAHEILFQKGALSSDRPKSINICNISTSSYGPTWRLLRRNLASEMLHPYRIKTYSWARKWVLGNLIDKLQEQRHEADGIKVVDHFQYAMFSLLVLMCFGDKFDEGRINEIAKAQRDMLLVSARFMVLTMYPRLGKILFRNRWKEFEKLTGDKERLLIPIIKSRIESADSDKEIVAYVDTLVNLQLPEDQGNNGNGGKLTYKEMSKLYDEIISVVGRPPKIPKKGVELESVINEEDLQKMMYLKAVVLEGLRRHPPLHFVLPHKTTKDVEVKGYVIPQGATVNFMVAEMGMDPTVWDDPMEFKSERFMSNDGSNGVFDIRGSKGIKMMPFGAGRRICPGSDLALLHLEYFVANLIWYFEWSVPDGYCVDLSEKVELTVAMKNPLHAQISLRAETLIT</sequence>
<dbReference type="SMART" id="SM00220">
    <property type="entry name" value="S_TKc"/>
    <property type="match status" value="1"/>
</dbReference>
<evidence type="ECO:0000256" key="7">
    <source>
        <dbReference type="ARBA" id="ARBA00022679"/>
    </source>
</evidence>
<evidence type="ECO:0000256" key="11">
    <source>
        <dbReference type="ARBA" id="ARBA00023002"/>
    </source>
</evidence>
<comment type="cofactor">
    <cofactor evidence="13">
        <name>heme</name>
        <dbReference type="ChEBI" id="CHEBI:30413"/>
    </cofactor>
</comment>
<dbReference type="PROSITE" id="PS00107">
    <property type="entry name" value="PROTEIN_KINASE_ATP"/>
    <property type="match status" value="1"/>
</dbReference>
<gene>
    <name evidence="17" type="ORF">CTI12_AA285430</name>
</gene>
<comment type="subunit">
    <text evidence="3">Monomer.</text>
</comment>
<feature type="binding site" description="axial binding residue" evidence="13">
    <location>
        <position position="924"/>
    </location>
    <ligand>
        <name>heme</name>
        <dbReference type="ChEBI" id="CHEBI:30413"/>
    </ligand>
    <ligandPart>
        <name>Fe</name>
        <dbReference type="ChEBI" id="CHEBI:18248"/>
    </ligandPart>
</feature>
<dbReference type="InterPro" id="IPR017441">
    <property type="entry name" value="Protein_kinase_ATP_BS"/>
</dbReference>
<evidence type="ECO:0000256" key="10">
    <source>
        <dbReference type="ARBA" id="ARBA00022840"/>
    </source>
</evidence>
<keyword evidence="9 17" id="KW-0418">Kinase</keyword>
<evidence type="ECO:0000256" key="5">
    <source>
        <dbReference type="ARBA" id="ARBA00022490"/>
    </source>
</evidence>
<keyword evidence="10 14" id="KW-0067">ATP-binding</keyword>
<dbReference type="PROSITE" id="PS00108">
    <property type="entry name" value="PROTEIN_KINASE_ST"/>
    <property type="match status" value="1"/>
</dbReference>
<dbReference type="OrthoDB" id="1055148at2759"/>
<keyword evidence="13" id="KW-0349">Heme</keyword>
<dbReference type="Pfam" id="PF00067">
    <property type="entry name" value="p450"/>
    <property type="match status" value="1"/>
</dbReference>
<evidence type="ECO:0000256" key="1">
    <source>
        <dbReference type="ARBA" id="ARBA00004496"/>
    </source>
</evidence>
<comment type="function">
    <text evidence="12">Casein kinases are operationally defined by their preferential utilization of acidic proteins such as caseins as substrates. It can phosphorylate a large number of proteins.</text>
</comment>
<feature type="region of interest" description="Disordered" evidence="15">
    <location>
        <begin position="393"/>
        <end position="533"/>
    </location>
</feature>
<dbReference type="GO" id="GO:0016705">
    <property type="term" value="F:oxidoreductase activity, acting on paired donors, with incorporation or reduction of molecular oxygen"/>
    <property type="evidence" value="ECO:0007669"/>
    <property type="project" value="InterPro"/>
</dbReference>
<evidence type="ECO:0000256" key="2">
    <source>
        <dbReference type="ARBA" id="ARBA00005926"/>
    </source>
</evidence>
<dbReference type="SUPFAM" id="SSF48264">
    <property type="entry name" value="Cytochrome P450"/>
    <property type="match status" value="1"/>
</dbReference>
<dbReference type="InterPro" id="IPR001128">
    <property type="entry name" value="Cyt_P450"/>
</dbReference>
<reference evidence="17 18" key="1">
    <citation type="journal article" date="2018" name="Mol. Plant">
        <title>The genome of Artemisia annua provides insight into the evolution of Asteraceae family and artemisinin biosynthesis.</title>
        <authorList>
            <person name="Shen Q."/>
            <person name="Zhang L."/>
            <person name="Liao Z."/>
            <person name="Wang S."/>
            <person name="Yan T."/>
            <person name="Shi P."/>
            <person name="Liu M."/>
            <person name="Fu X."/>
            <person name="Pan Q."/>
            <person name="Wang Y."/>
            <person name="Lv Z."/>
            <person name="Lu X."/>
            <person name="Zhang F."/>
            <person name="Jiang W."/>
            <person name="Ma Y."/>
            <person name="Chen M."/>
            <person name="Hao X."/>
            <person name="Li L."/>
            <person name="Tang Y."/>
            <person name="Lv G."/>
            <person name="Zhou Y."/>
            <person name="Sun X."/>
            <person name="Brodelius P.E."/>
            <person name="Rose J.K.C."/>
            <person name="Tang K."/>
        </authorList>
    </citation>
    <scope>NUCLEOTIDE SEQUENCE [LARGE SCALE GENOMIC DNA]</scope>
    <source>
        <strain evidence="18">cv. Huhao1</strain>
        <tissue evidence="17">Leaf</tissue>
    </source>
</reference>
<feature type="compositionally biased region" description="Polar residues" evidence="15">
    <location>
        <begin position="493"/>
        <end position="527"/>
    </location>
</feature>
<dbReference type="CDD" id="cd11075">
    <property type="entry name" value="CYP77_89"/>
    <property type="match status" value="1"/>
</dbReference>
<dbReference type="InterPro" id="IPR050235">
    <property type="entry name" value="CK1_Ser-Thr_kinase"/>
</dbReference>
<dbReference type="STRING" id="35608.A0A2U1NBG3"/>
<feature type="compositionally biased region" description="Polar residues" evidence="15">
    <location>
        <begin position="429"/>
        <end position="459"/>
    </location>
</feature>
<dbReference type="InterPro" id="IPR000719">
    <property type="entry name" value="Prot_kinase_dom"/>
</dbReference>